<dbReference type="RefSeq" id="WP_161352753.1">
    <property type="nucleotide sequence ID" value="NZ_WTUX01000019.1"/>
</dbReference>
<sequence>MKSTLLAATLAALIASPASAAGIIERACMSSERSGATALLCNCIQAVADELLAPHEQRKGAAFFSDPHKSQETRMSKNRSDSEFWEKWTSYGDKAAQLCN</sequence>
<feature type="signal peptide" evidence="1">
    <location>
        <begin position="1"/>
        <end position="20"/>
    </location>
</feature>
<accession>A0A845M9D5</accession>
<evidence type="ECO:0000256" key="1">
    <source>
        <dbReference type="SAM" id="SignalP"/>
    </source>
</evidence>
<keyword evidence="3" id="KW-1185">Reference proteome</keyword>
<evidence type="ECO:0000313" key="3">
    <source>
        <dbReference type="Proteomes" id="UP000467322"/>
    </source>
</evidence>
<evidence type="ECO:0008006" key="4">
    <source>
        <dbReference type="Google" id="ProtNLM"/>
    </source>
</evidence>
<evidence type="ECO:0000313" key="2">
    <source>
        <dbReference type="EMBL" id="MZR14647.1"/>
    </source>
</evidence>
<reference evidence="2 3" key="1">
    <citation type="submission" date="2019-12" db="EMBL/GenBank/DDBJ databases">
        <title>Maritimibacter sp. nov. sp. isolated from sea sand.</title>
        <authorList>
            <person name="Kim J."/>
            <person name="Jeong S.E."/>
            <person name="Jung H.S."/>
            <person name="Jeon C.O."/>
        </authorList>
    </citation>
    <scope>NUCLEOTIDE SEQUENCE [LARGE SCALE GENOMIC DNA]</scope>
    <source>
        <strain evidence="2 3">DP07</strain>
    </source>
</reference>
<feature type="chain" id="PRO_5032391325" description="Arginine transporter" evidence="1">
    <location>
        <begin position="21"/>
        <end position="100"/>
    </location>
</feature>
<organism evidence="2 3">
    <name type="scientific">Maritimibacter harenae</name>
    <dbReference type="NCBI Taxonomy" id="2606218"/>
    <lineage>
        <taxon>Bacteria</taxon>
        <taxon>Pseudomonadati</taxon>
        <taxon>Pseudomonadota</taxon>
        <taxon>Alphaproteobacteria</taxon>
        <taxon>Rhodobacterales</taxon>
        <taxon>Roseobacteraceae</taxon>
        <taxon>Maritimibacter</taxon>
    </lineage>
</organism>
<name>A0A845M9D5_9RHOB</name>
<comment type="caution">
    <text evidence="2">The sequence shown here is derived from an EMBL/GenBank/DDBJ whole genome shotgun (WGS) entry which is preliminary data.</text>
</comment>
<keyword evidence="1" id="KW-0732">Signal</keyword>
<gene>
    <name evidence="2" type="ORF">GQE99_16630</name>
</gene>
<dbReference type="AlphaFoldDB" id="A0A845M9D5"/>
<protein>
    <recommendedName>
        <fullName evidence="4">Arginine transporter</fullName>
    </recommendedName>
</protein>
<dbReference type="EMBL" id="WTUX01000019">
    <property type="protein sequence ID" value="MZR14647.1"/>
    <property type="molecule type" value="Genomic_DNA"/>
</dbReference>
<proteinExistence type="predicted"/>
<dbReference type="Proteomes" id="UP000467322">
    <property type="component" value="Unassembled WGS sequence"/>
</dbReference>